<evidence type="ECO:0000313" key="1">
    <source>
        <dbReference type="EMBL" id="KAK3069169.1"/>
    </source>
</evidence>
<gene>
    <name evidence="1" type="ORF">LTS18_000411</name>
</gene>
<dbReference type="Proteomes" id="UP001186974">
    <property type="component" value="Unassembled WGS sequence"/>
</dbReference>
<name>A0ACC3DFU0_9PEZI</name>
<proteinExistence type="predicted"/>
<keyword evidence="2" id="KW-1185">Reference proteome</keyword>
<protein>
    <submittedName>
        <fullName evidence="1">Uncharacterized protein</fullName>
    </submittedName>
</protein>
<accession>A0ACC3DFU0</accession>
<dbReference type="EMBL" id="JAWDJW010005154">
    <property type="protein sequence ID" value="KAK3069169.1"/>
    <property type="molecule type" value="Genomic_DNA"/>
</dbReference>
<organism evidence="1 2">
    <name type="scientific">Coniosporium uncinatum</name>
    <dbReference type="NCBI Taxonomy" id="93489"/>
    <lineage>
        <taxon>Eukaryota</taxon>
        <taxon>Fungi</taxon>
        <taxon>Dikarya</taxon>
        <taxon>Ascomycota</taxon>
        <taxon>Pezizomycotina</taxon>
        <taxon>Dothideomycetes</taxon>
        <taxon>Dothideomycetes incertae sedis</taxon>
        <taxon>Coniosporium</taxon>
    </lineage>
</organism>
<reference evidence="1" key="1">
    <citation type="submission" date="2024-09" db="EMBL/GenBank/DDBJ databases">
        <title>Black Yeasts Isolated from many extreme environments.</title>
        <authorList>
            <person name="Coleine C."/>
            <person name="Stajich J.E."/>
            <person name="Selbmann L."/>
        </authorList>
    </citation>
    <scope>NUCLEOTIDE SEQUENCE</scope>
    <source>
        <strain evidence="1">CCFEE 5737</strain>
    </source>
</reference>
<feature type="non-terminal residue" evidence="1">
    <location>
        <position position="301"/>
    </location>
</feature>
<evidence type="ECO:0000313" key="2">
    <source>
        <dbReference type="Proteomes" id="UP001186974"/>
    </source>
</evidence>
<sequence>MAINQYPKPVSNRFASNPGPPAALHNDPFRSQSMAGSRPQMQPGPGGNYNIAPAHTFRQQQYANHPSRTTAQGRIVPERHDERTMSMTSYNRDNDHHQTMSGRIIPGRRREPAVDGVIQERAATMQSNAPPSPSTVSPVTKARRPSQGSNSFSSRTMSLASTAVNTINSDRTATMQSNLTKSNSQSTQSPVYTAQRKSPLVYPALLSRVAETFRERILVNDQEKDGLDYKAAFTGAQAVDVIAFIIKTTDRNLALLLGRSLDAQKFFHDVTYAHRLRDSQAEIYQFRVPVVEGPTDVEVNG</sequence>
<comment type="caution">
    <text evidence="1">The sequence shown here is derived from an EMBL/GenBank/DDBJ whole genome shotgun (WGS) entry which is preliminary data.</text>
</comment>